<name>A7IWK4_PBCVN</name>
<dbReference type="GeneID" id="5659392"/>
<evidence type="ECO:0000313" key="2">
    <source>
        <dbReference type="Proteomes" id="UP000202419"/>
    </source>
</evidence>
<accession>A7IWK4</accession>
<dbReference type="RefSeq" id="YP_001497525.1">
    <property type="nucleotide sequence ID" value="NC_009898.1"/>
</dbReference>
<sequence length="123" mass="14324">MNSDVFPGDAHGIVSIGSLRPILITHVTMSIHLLHLSVIELSISINVTSHIVFIPSSIVIRPRLRVETGEFRDIVYQHQFSSDLHSTRFVRFQHSSCSCFRYRYDRPMFFGYFVRQSGFRFFI</sequence>
<organism evidence="1 2">
    <name type="scientific">Paramecium bursaria Chlorella virus NY2A</name>
    <name type="common">PBCV-NY2A</name>
    <dbReference type="NCBI Taxonomy" id="46021"/>
    <lineage>
        <taxon>Viruses</taxon>
        <taxon>Varidnaviria</taxon>
        <taxon>Bamfordvirae</taxon>
        <taxon>Nucleocytoviricota</taxon>
        <taxon>Megaviricetes</taxon>
        <taxon>Algavirales</taxon>
        <taxon>Phycodnaviridae</taxon>
        <taxon>Chlorovirus</taxon>
        <taxon>Chlorovirus americanus</taxon>
    </lineage>
</organism>
<proteinExistence type="predicted"/>
<protein>
    <submittedName>
        <fullName evidence="1">Uncharacterized protein b329R</fullName>
    </submittedName>
</protein>
<keyword evidence="2" id="KW-1185">Reference proteome</keyword>
<organismHost>
    <name type="scientific">Chlorella</name>
    <dbReference type="NCBI Taxonomy" id="3071"/>
</organismHost>
<dbReference type="EMBL" id="DQ491002">
    <property type="protein sequence ID" value="ABT14728.1"/>
    <property type="molecule type" value="Genomic_DNA"/>
</dbReference>
<dbReference type="Proteomes" id="UP000202419">
    <property type="component" value="Segment"/>
</dbReference>
<gene>
    <name evidence="1" type="primary">b329R</name>
    <name evidence="1" type="ORF">NY2A_b329R</name>
</gene>
<dbReference type="KEGG" id="vg:5659392"/>
<evidence type="ECO:0000313" key="1">
    <source>
        <dbReference type="EMBL" id="ABT14728.1"/>
    </source>
</evidence>
<reference evidence="1 2" key="1">
    <citation type="journal article" date="2007" name="Virology">
        <title>Sequence and annotation of the 369-kb NY-2A and the 345-kb AR158 viruses that infect Chlorella NC64A.</title>
        <authorList>
            <person name="Fitzgerald L.A."/>
            <person name="Graves M.V."/>
            <person name="Li X."/>
            <person name="Feldblyum T."/>
            <person name="Nierman W.C."/>
            <person name="Van Etten J.L."/>
        </authorList>
    </citation>
    <scope>NUCLEOTIDE SEQUENCE [LARGE SCALE GENOMIC DNA]</scope>
    <source>
        <strain evidence="1 2">NY-2A</strain>
    </source>
</reference>